<gene>
    <name evidence="3" type="ORF">HPP92_015042</name>
</gene>
<dbReference type="EMBL" id="JADCNM010000007">
    <property type="protein sequence ID" value="KAG0475356.1"/>
    <property type="molecule type" value="Genomic_DNA"/>
</dbReference>
<comment type="caution">
    <text evidence="3">The sequence shown here is derived from an EMBL/GenBank/DDBJ whole genome shotgun (WGS) entry which is preliminary data.</text>
</comment>
<dbReference type="InterPro" id="IPR040289">
    <property type="entry name" value="MBP2C"/>
</dbReference>
<evidence type="ECO:0000313" key="4">
    <source>
        <dbReference type="Proteomes" id="UP000639772"/>
    </source>
</evidence>
<dbReference type="PANTHER" id="PTHR35502">
    <property type="entry name" value="PROTEIN MICROTUBULE BINDING PROTEIN 2C"/>
    <property type="match status" value="1"/>
</dbReference>
<evidence type="ECO:0000256" key="1">
    <source>
        <dbReference type="SAM" id="Coils"/>
    </source>
</evidence>
<evidence type="ECO:0000313" key="3">
    <source>
        <dbReference type="EMBL" id="KAG0475356.1"/>
    </source>
</evidence>
<dbReference type="PANTHER" id="PTHR35502:SF2">
    <property type="entry name" value="PROTEIN MICROTUBULE BINDING PROTEIN 2C"/>
    <property type="match status" value="1"/>
</dbReference>
<dbReference type="OrthoDB" id="1915670at2759"/>
<name>A0A835QL47_VANPL</name>
<dbReference type="GO" id="GO:0010497">
    <property type="term" value="P:plasmodesmata-mediated intercellular transport"/>
    <property type="evidence" value="ECO:0007669"/>
    <property type="project" value="InterPro"/>
</dbReference>
<sequence>MSDMQPRLGEQDLSHPYTSGANGDGDGGNVDGLLFKNLVEMVPLIESFMDKRSSSSFTRRASMVHTSAPQPRKPADFKCKKVVEAIILKPQRVIEENVQVDKNQLLILQERVSELQKRLLEKEEILNSTEILASQVNATCASLGDLKHQIFEKDALINSNNVRLKDIKIKLADKQAAIERIDWEVKMSNKKLEELQEEVVSNELEISTIMQLFEALANRQSFPCPEDAFVEQLPHLDEMQEMELAKMEEARAAYLTAIAVAKEDPGEASLAAVAEARIRLQSFIL</sequence>
<feature type="coiled-coil region" evidence="1">
    <location>
        <begin position="178"/>
        <end position="212"/>
    </location>
</feature>
<dbReference type="AlphaFoldDB" id="A0A835QL47"/>
<keyword evidence="1" id="KW-0175">Coiled coil</keyword>
<dbReference type="Proteomes" id="UP000639772">
    <property type="component" value="Chromosome 7"/>
</dbReference>
<feature type="coiled-coil region" evidence="1">
    <location>
        <begin position="98"/>
        <end position="125"/>
    </location>
</feature>
<reference evidence="3 4" key="1">
    <citation type="journal article" date="2020" name="Nat. Food">
        <title>A phased Vanilla planifolia genome enables genetic improvement of flavour and production.</title>
        <authorList>
            <person name="Hasing T."/>
            <person name="Tang H."/>
            <person name="Brym M."/>
            <person name="Khazi F."/>
            <person name="Huang T."/>
            <person name="Chambers A.H."/>
        </authorList>
    </citation>
    <scope>NUCLEOTIDE SEQUENCE [LARGE SCALE GENOMIC DNA]</scope>
    <source>
        <tissue evidence="3">Leaf</tissue>
    </source>
</reference>
<organism evidence="3 4">
    <name type="scientific">Vanilla planifolia</name>
    <name type="common">Vanilla</name>
    <dbReference type="NCBI Taxonomy" id="51239"/>
    <lineage>
        <taxon>Eukaryota</taxon>
        <taxon>Viridiplantae</taxon>
        <taxon>Streptophyta</taxon>
        <taxon>Embryophyta</taxon>
        <taxon>Tracheophyta</taxon>
        <taxon>Spermatophyta</taxon>
        <taxon>Magnoliopsida</taxon>
        <taxon>Liliopsida</taxon>
        <taxon>Asparagales</taxon>
        <taxon>Orchidaceae</taxon>
        <taxon>Vanilloideae</taxon>
        <taxon>Vanilleae</taxon>
        <taxon>Vanilla</taxon>
    </lineage>
</organism>
<evidence type="ECO:0000256" key="2">
    <source>
        <dbReference type="SAM" id="MobiDB-lite"/>
    </source>
</evidence>
<feature type="region of interest" description="Disordered" evidence="2">
    <location>
        <begin position="1"/>
        <end position="25"/>
    </location>
</feature>
<protein>
    <submittedName>
        <fullName evidence="3">Uncharacterized protein</fullName>
    </submittedName>
</protein>
<proteinExistence type="predicted"/>
<accession>A0A835QL47</accession>
<dbReference type="GO" id="GO:0008017">
    <property type="term" value="F:microtubule binding"/>
    <property type="evidence" value="ECO:0007669"/>
    <property type="project" value="InterPro"/>
</dbReference>